<evidence type="ECO:0000256" key="7">
    <source>
        <dbReference type="ARBA" id="ARBA00022840"/>
    </source>
</evidence>
<gene>
    <name evidence="10" type="ORF">QTG54_006898</name>
</gene>
<dbReference type="SUPFAM" id="SSF75005">
    <property type="entry name" value="Arabinanase/levansucrase/invertase"/>
    <property type="match status" value="1"/>
</dbReference>
<evidence type="ECO:0000259" key="9">
    <source>
        <dbReference type="SMART" id="SM00904"/>
    </source>
</evidence>
<dbReference type="PANTHER" id="PTHR35279">
    <property type="match status" value="1"/>
</dbReference>
<dbReference type="Gene3D" id="2.115.10.20">
    <property type="entry name" value="Glycosyl hydrolase domain, family 43"/>
    <property type="match status" value="2"/>
</dbReference>
<feature type="domain" description="Riboflavin kinase" evidence="9">
    <location>
        <begin position="446"/>
        <end position="613"/>
    </location>
</feature>
<feature type="signal peptide" evidence="8">
    <location>
        <begin position="1"/>
        <end position="16"/>
    </location>
</feature>
<dbReference type="GO" id="GO:0005524">
    <property type="term" value="F:ATP binding"/>
    <property type="evidence" value="ECO:0007669"/>
    <property type="project" value="UniProtKB-KW"/>
</dbReference>
<keyword evidence="5 10" id="KW-0808">Transferase</keyword>
<evidence type="ECO:0000256" key="8">
    <source>
        <dbReference type="SAM" id="SignalP"/>
    </source>
</evidence>
<dbReference type="EC" id="2.7.1.26" evidence="2"/>
<keyword evidence="6" id="KW-0547">Nucleotide-binding</keyword>
<sequence>MKWLSLSLSLLASCQAFAPSKSPLFTHTTTTTSTNTQLYQQNDYNVVFRTSTESDSFDSLKLGTARVHRYSDPNSGLDGDTEYIMWYHARDQSLNEAGKDLPPLSTGRIGRATSRNGLIWERDEVGSVDTDMTGVSMGLNTDSWWGFDTAHIGLGQVLMPMVGPAIRSEGGVYIMYYMGGSYEETQIGLYLEDEKRARVPEDAMIKGMKLKIGAAISQDGVTWGRVEGDDPSGACVVPYDAADGDVADVSMKAGIPEELYCGWPEVVVNPVAEEDQKKAAKDKKRDNFFMYYSTMLKDTKEKAIGYATSENGFAWTKQGIVLKPTPGTLDGAGCARCNVVKKATLDAEGFWKEDDSGWIMFYEGVSSEDGKHRILAAESDDLESWRKIGLVLDVGESGESWDAKGVGSPHVIRLDDGFFRMYYTGESESGETAIGVAKTLDLSSWQLPIRIVSKVVRGYGRGSKDLGIPTANVSRDNLTCSIGSFDELPTGIYWGYARIIADGSSDDSGENKNGQENNNKISGREVYTTAVSIGYNPTYNNKEKTVEPHLIAESTHPQRHASSTGETMLGDFYDAKIVLSVVGYLRPELPFEGLEKLTLAIKKDIEDACSLAKEDNATNKEEREWVLLHQQ</sequence>
<feature type="chain" id="PRO_5042280332" description="riboflavin kinase" evidence="8">
    <location>
        <begin position="17"/>
        <end position="631"/>
    </location>
</feature>
<evidence type="ECO:0000256" key="6">
    <source>
        <dbReference type="ARBA" id="ARBA00022741"/>
    </source>
</evidence>
<keyword evidence="11" id="KW-1185">Reference proteome</keyword>
<evidence type="ECO:0000256" key="3">
    <source>
        <dbReference type="ARBA" id="ARBA00022630"/>
    </source>
</evidence>
<dbReference type="GO" id="GO:0008531">
    <property type="term" value="F:riboflavin kinase activity"/>
    <property type="evidence" value="ECO:0007669"/>
    <property type="project" value="UniProtKB-EC"/>
</dbReference>
<dbReference type="GO" id="GO:0009231">
    <property type="term" value="P:riboflavin biosynthetic process"/>
    <property type="evidence" value="ECO:0007669"/>
    <property type="project" value="InterPro"/>
</dbReference>
<comment type="caution">
    <text evidence="10">The sequence shown here is derived from an EMBL/GenBank/DDBJ whole genome shotgun (WGS) entry which is preliminary data.</text>
</comment>
<proteinExistence type="predicted"/>
<dbReference type="Proteomes" id="UP001224775">
    <property type="component" value="Unassembled WGS sequence"/>
</dbReference>
<evidence type="ECO:0000256" key="5">
    <source>
        <dbReference type="ARBA" id="ARBA00022679"/>
    </source>
</evidence>
<reference evidence="10" key="1">
    <citation type="submission" date="2023-06" db="EMBL/GenBank/DDBJ databases">
        <title>Survivors Of The Sea: Transcriptome response of Skeletonema marinoi to long-term dormancy.</title>
        <authorList>
            <person name="Pinder M.I.M."/>
            <person name="Kourtchenko O."/>
            <person name="Robertson E.K."/>
            <person name="Larsson T."/>
            <person name="Maumus F."/>
            <person name="Osuna-Cruz C.M."/>
            <person name="Vancaester E."/>
            <person name="Stenow R."/>
            <person name="Vandepoele K."/>
            <person name="Ploug H."/>
            <person name="Bruchert V."/>
            <person name="Godhe A."/>
            <person name="Topel M."/>
        </authorList>
    </citation>
    <scope>NUCLEOTIDE SEQUENCE</scope>
    <source>
        <strain evidence="10">R05AC</strain>
    </source>
</reference>
<dbReference type="PANTHER" id="PTHR35279:SF1">
    <property type="entry name" value="ARABINANASE_LEVANSUCRASE_INVERTASE"/>
    <property type="match status" value="1"/>
</dbReference>
<dbReference type="InterPro" id="IPR023296">
    <property type="entry name" value="Glyco_hydro_beta-prop_sf"/>
</dbReference>
<keyword evidence="7" id="KW-0067">ATP-binding</keyword>
<evidence type="ECO:0000256" key="4">
    <source>
        <dbReference type="ARBA" id="ARBA00022643"/>
    </source>
</evidence>
<accession>A0AAD9DE33</accession>
<keyword evidence="8" id="KW-0732">Signal</keyword>
<name>A0AAD9DE33_9STRA</name>
<protein>
    <recommendedName>
        <fullName evidence="2">riboflavin kinase</fullName>
        <ecNumber evidence="2">2.7.1.26</ecNumber>
    </recommendedName>
</protein>
<dbReference type="InterPro" id="IPR023465">
    <property type="entry name" value="Riboflavin_kinase_dom_sf"/>
</dbReference>
<dbReference type="SMART" id="SM00904">
    <property type="entry name" value="Flavokinase"/>
    <property type="match status" value="1"/>
</dbReference>
<evidence type="ECO:0000313" key="10">
    <source>
        <dbReference type="EMBL" id="KAK1742333.1"/>
    </source>
</evidence>
<keyword evidence="3" id="KW-0285">Flavoprotein</keyword>
<comment type="pathway">
    <text evidence="1">Cofactor biosynthesis; FMN biosynthesis; FMN from riboflavin (ATP route): step 1/1.</text>
</comment>
<evidence type="ECO:0000256" key="2">
    <source>
        <dbReference type="ARBA" id="ARBA00012105"/>
    </source>
</evidence>
<dbReference type="Gene3D" id="2.40.30.30">
    <property type="entry name" value="Riboflavin kinase-like"/>
    <property type="match status" value="1"/>
</dbReference>
<dbReference type="EMBL" id="JATAAI010000011">
    <property type="protein sequence ID" value="KAK1742333.1"/>
    <property type="molecule type" value="Genomic_DNA"/>
</dbReference>
<evidence type="ECO:0000256" key="1">
    <source>
        <dbReference type="ARBA" id="ARBA00005201"/>
    </source>
</evidence>
<evidence type="ECO:0000313" key="11">
    <source>
        <dbReference type="Proteomes" id="UP001224775"/>
    </source>
</evidence>
<organism evidence="10 11">
    <name type="scientific">Skeletonema marinoi</name>
    <dbReference type="NCBI Taxonomy" id="267567"/>
    <lineage>
        <taxon>Eukaryota</taxon>
        <taxon>Sar</taxon>
        <taxon>Stramenopiles</taxon>
        <taxon>Ochrophyta</taxon>
        <taxon>Bacillariophyta</taxon>
        <taxon>Coscinodiscophyceae</taxon>
        <taxon>Thalassiosirophycidae</taxon>
        <taxon>Thalassiosirales</taxon>
        <taxon>Skeletonemataceae</taxon>
        <taxon>Skeletonema</taxon>
        <taxon>Skeletonema marinoi-dohrnii complex</taxon>
    </lineage>
</organism>
<dbReference type="InterPro" id="IPR015865">
    <property type="entry name" value="Riboflavin_kinase_bac/euk"/>
</dbReference>
<dbReference type="Pfam" id="PF01687">
    <property type="entry name" value="Flavokinase"/>
    <property type="match status" value="1"/>
</dbReference>
<keyword evidence="10" id="KW-0418">Kinase</keyword>
<dbReference type="SUPFAM" id="SSF82114">
    <property type="entry name" value="Riboflavin kinase-like"/>
    <property type="match status" value="1"/>
</dbReference>
<dbReference type="AlphaFoldDB" id="A0AAD9DE33"/>
<keyword evidence="4" id="KW-0288">FMN</keyword>